<protein>
    <submittedName>
        <fullName evidence="1">Uncharacterized protein</fullName>
    </submittedName>
</protein>
<evidence type="ECO:0000313" key="2">
    <source>
        <dbReference type="Proteomes" id="UP001157502"/>
    </source>
</evidence>
<comment type="caution">
    <text evidence="1">The sequence shown here is derived from an EMBL/GenBank/DDBJ whole genome shotgun (WGS) entry which is preliminary data.</text>
</comment>
<proteinExistence type="predicted"/>
<reference evidence="1" key="1">
    <citation type="submission" date="2021-05" db="EMBL/GenBank/DDBJ databases">
        <authorList>
            <person name="Pan Q."/>
            <person name="Jouanno E."/>
            <person name="Zahm M."/>
            <person name="Klopp C."/>
            <person name="Cabau C."/>
            <person name="Louis A."/>
            <person name="Berthelot C."/>
            <person name="Parey E."/>
            <person name="Roest Crollius H."/>
            <person name="Montfort J."/>
            <person name="Robinson-Rechavi M."/>
            <person name="Bouchez O."/>
            <person name="Lampietro C."/>
            <person name="Lopez Roques C."/>
            <person name="Donnadieu C."/>
            <person name="Postlethwait J."/>
            <person name="Bobe J."/>
            <person name="Dillon D."/>
            <person name="Chandos A."/>
            <person name="von Hippel F."/>
            <person name="Guiguen Y."/>
        </authorList>
    </citation>
    <scope>NUCLEOTIDE SEQUENCE</scope>
    <source>
        <strain evidence="1">YG-Jan2019</strain>
    </source>
</reference>
<gene>
    <name evidence="1" type="ORF">DPEC_G00199940</name>
</gene>
<name>A0ACC2G873_DALPE</name>
<keyword evidence="2" id="KW-1185">Reference proteome</keyword>
<sequence length="2649" mass="288382">MKSELWSHELTSPPPPTPLSPSVAPSIARKQAQDLSYSEMDLRAKPKRFGTFTFGLKRKKKSERDHYQSVMVLHSPEPKVKGQEKGQPLDLSTWDHRRFVIPNKSVTVSQPDLATKNLLANDPCPTIANQSLAREPSTDSSKTVTDELQPPILTSQSKSRGKAYPLQARKLAPLALPEVESDDGSADEDGRDVPCYKTYSSTAQADASLMDPGNVLPPPSSQPSPSPQSCLSNSLARSPSCPLKTYPPASPNSTSDISNQRDDLPHCPSTSSDSVRSGFPDSVDSDSGSTPSLTQEGLSNTTVSNVTCRVPAEDCRAAVLNPNPALDPSSETTTAETDITVPEVETVTPALNLNTLTDALILKNDSLTSKAVPSVTDRDVRADANITDDTAFPYDHFISSDDSSASGTVAFSASTADNVSHADLSDADCNLHDTLSTAATGPYTSRGSLDTNRPMTSTETDPQLPFNNPFDSATCGSPEPVEQEFETANNYSAHSFIDATQSTPFGIAPDATVVSQMDASHHGTDTTASHKTHHAVTHIDTEPLFKDLYNSFFPNHTTYLSQSVITTGTPDSPPPNTGRCLEETVAPVSLHEATLRRSGNFGTQSMEMDGSVSGDPASDSEISIADTSSTDTNEAFYDCLLPESFSHDQWSPISDKQVYIMETATGLLPLDCDTRPSLVGQSTTSAFPVRLETDNPNPVLPHYDLALCGYDQTSSDDAIVTTDVSHYSRTTENSTSLESTECESFATEPVRRNSASHFCSPIAETMDSEGGPQAELEVTVEEDRQIGEAFRPCVLYIVRKRSSEMSTVPNEEVHEAAIMEEDIGEDSDVRIEGHVSIATEVIKASSRYATTPENSHAADVSMSQVRYGIPGDYSEEISVAEVKADGGQETDEPHRNGNETGEVEWSVESALDIKEMSDVDVESAQLHTEEDPGRGFEDQKVEKPNNHYPGERGAYWSSQAVEREWKTEPALPVQPAYTFEECESSDPLPGTEPRGEEEMEEGSRNDRSTAVRVYLETEARPKTYTFTHNPGKDELPLEGLDEHRIHNATGDTETSNALALPDTVPAGEENVLVTEVVDFVTCLVKDAGSPCAESSHCFPERRVKDDTAVTESAESRSRHTVETDRDETVTHTPQAETDILRDSPEWIDCIVGRNPKGAGAGLEQAHESRLVTGDIVLDRLQRDSGLFTEGTESPGVESEQLGVKLSEDNLSHPGYLDASAVLSTASESSEDSSIQKASAAQESDGEMQSYSSTLIIKPSPSHDGLNETKQRFRKVSLVTTSSTADHNRDNADHGGSSIPEPNNTEVDLGPVTPEHRHLYPNNGATFDPNGVSFLSASQSDESRKSACSEPNSRLPSLPTYTQHHTSPALRSEELSSLSSGTSGSPGDGFWLSDGGEVQLSRESSVPQAETGIGRRWRGEEEPVAPAVQRERVVEQEREEGDSATERIKLGSDSQPLPVSSFSSQGQSAEYVDYSFSTVYKATRVELLPDTSPDSPVTSEPGSPCQNDMEILVDTLKSMNPPQMHRSLRGMTSPSIFSSLPPIVEDAPCYSPTRIKSPGAPAGSPQEGANSVFKFPEDLGLKLRTHRELRSPLEQMKLQRGHLQSQQAGQQQDIPDGLNLPLRQSAISSILQRKSSVGSDSSPEGSSSPQVNGGSSNPSPSLSRLDNSILFSSYRSASTDQPKENGKAPNLASFSQDRMSSETDIGMAGGLGSGQGSGGGTGIDLSIPPRYDRFSLLMSGSLTGNQADSNSRMSGPPLSSFISALGDLHSPSSTSVDIHRSFANSIDSQSKLIQGSIGSIGLGLQRSFSSEGLNSPLFNIGSPVGGSVHGGSVHGELLHGGSLHEGSVYGGSLHGGSVHGGSLRGESVHGGSLHGGSVHGGSLRGESVHGGSLHGGSVYGGSHVSPEPEMNLVPKYRAFPDAYLTKEKEHGKLNPRPGKMYVFDQPGMCGQRFEVRSDIVDATPWELQETISIRVVRGGWVLYEKPNFKGEKIALHEGDIEITYPFSSPEMENPPELQQNGEEEEGGEEEAVEEAKPVRRFVIGSIRRAVRDYSVPEISLFPEENAEGKKVTFRDTSDDARIFGFPIKANSIIINAGLWLVYAQPFFQGAHRVLEVGGYPNPASWGVEQPYVGSVHPLKIAEPKVEKPNEPKLVLYEKAYFTGKTRTIYTNMRDFVTRLDKQQLIFMYSAGSIKVLGGCWVGYEKEGFRGHQYLLEEGEYHDWRVWGGHNAELRSVRVLRADLTEPMLVLYEQPDENLDTEENTFEVTEAIPDVELFGFRTSTRSIHVHSGAWIAYSHVDFSGDQYILEKGFYNNCADWGSCDNRVCSVQPILLAPSQNQDSIRSEVILYTEPDFQGGCHVCDKDQEALPDQLVAKSCRVLGGSWVMYEGRVYSGNLYVLSEGDYPNFTSMACPPNCVIRSLKSVPLTFSVPSISLFGLECFEGREITVDTEVADMLEEGYNNHILSVRVNRGSWVLCEHSNYRGRQFLLEPIEITNWSKYSHLVTVGSIYPIRQRRRFFRIKNTERGHFISIQGGVEEMKSGRVVATEQVEGESDLWFYQDGLIKNKLAVTMCLQVMGNVEAGSKLVLWSETRQPIQTWTAQISGTINSLTFPGMVLGIKGGKQYDRDHIVIQPASEERPCQQWELELL</sequence>
<evidence type="ECO:0000313" key="1">
    <source>
        <dbReference type="EMBL" id="KAJ7999968.1"/>
    </source>
</evidence>
<accession>A0ACC2G873</accession>
<dbReference type="Proteomes" id="UP001157502">
    <property type="component" value="Chromosome 16"/>
</dbReference>
<dbReference type="EMBL" id="CM055743">
    <property type="protein sequence ID" value="KAJ7999968.1"/>
    <property type="molecule type" value="Genomic_DNA"/>
</dbReference>
<organism evidence="1 2">
    <name type="scientific">Dallia pectoralis</name>
    <name type="common">Alaska blackfish</name>
    <dbReference type="NCBI Taxonomy" id="75939"/>
    <lineage>
        <taxon>Eukaryota</taxon>
        <taxon>Metazoa</taxon>
        <taxon>Chordata</taxon>
        <taxon>Craniata</taxon>
        <taxon>Vertebrata</taxon>
        <taxon>Euteleostomi</taxon>
        <taxon>Actinopterygii</taxon>
        <taxon>Neopterygii</taxon>
        <taxon>Teleostei</taxon>
        <taxon>Protacanthopterygii</taxon>
        <taxon>Esociformes</taxon>
        <taxon>Umbridae</taxon>
        <taxon>Dallia</taxon>
    </lineage>
</organism>